<evidence type="ECO:0000259" key="1">
    <source>
        <dbReference type="Pfam" id="PF13546"/>
    </source>
</evidence>
<dbReference type="PANTHER" id="PTHR33627:SF1">
    <property type="entry name" value="TRANSPOSASE"/>
    <property type="match status" value="1"/>
</dbReference>
<dbReference type="InterPro" id="IPR038721">
    <property type="entry name" value="IS701-like_DDE_dom"/>
</dbReference>
<dbReference type="AlphaFoldDB" id="T1BJX7"/>
<organism evidence="2">
    <name type="scientific">mine drainage metagenome</name>
    <dbReference type="NCBI Taxonomy" id="410659"/>
    <lineage>
        <taxon>unclassified sequences</taxon>
        <taxon>metagenomes</taxon>
        <taxon>ecological metagenomes</taxon>
    </lineage>
</organism>
<dbReference type="PANTHER" id="PTHR33627">
    <property type="entry name" value="TRANSPOSASE"/>
    <property type="match status" value="1"/>
</dbReference>
<feature type="domain" description="Transposase IS701-like DDE" evidence="1">
    <location>
        <begin position="23"/>
        <end position="251"/>
    </location>
</feature>
<dbReference type="SUPFAM" id="SSF53098">
    <property type="entry name" value="Ribonuclease H-like"/>
    <property type="match status" value="1"/>
</dbReference>
<sequence>MERHAALEERRFQDYLTRLTEAVGYRGRHQPLKFYLTGLCLPGERKSIEPMAARLDPRHVSARHQSLHHFVTQSDWRDEALLRVARTEVLSTMNRHGGLLAWVVDATGQRKKGTHSVGVARQYCGTIGKEENCQVSVSVSLANETVSVPAAWQLYLPKEWADDPARRRKVGVPSGLRFRTKGTIALEEIDRLRTEGVPEAPVTVDAGYGVSAEFRQALTDRGLSYVVGVQSSTTVWPPGEGPLPPSRWRGR</sequence>
<dbReference type="Pfam" id="PF13546">
    <property type="entry name" value="DDE_5"/>
    <property type="match status" value="1"/>
</dbReference>
<gene>
    <name evidence="2" type="ORF">B1B_10172</name>
</gene>
<dbReference type="InterPro" id="IPR039365">
    <property type="entry name" value="IS701-like"/>
</dbReference>
<feature type="non-terminal residue" evidence="2">
    <location>
        <position position="251"/>
    </location>
</feature>
<dbReference type="EMBL" id="AUZY01006692">
    <property type="protein sequence ID" value="EQD53559.1"/>
    <property type="molecule type" value="Genomic_DNA"/>
</dbReference>
<proteinExistence type="predicted"/>
<name>T1BJX7_9ZZZZ</name>
<reference evidence="2" key="2">
    <citation type="journal article" date="2014" name="ISME J.">
        <title>Microbial stratification in low pH oxic and suboxic macroscopic growths along an acid mine drainage.</title>
        <authorList>
            <person name="Mendez-Garcia C."/>
            <person name="Mesa V."/>
            <person name="Sprenger R.R."/>
            <person name="Richter M."/>
            <person name="Diez M.S."/>
            <person name="Solano J."/>
            <person name="Bargiela R."/>
            <person name="Golyshina O.V."/>
            <person name="Manteca A."/>
            <person name="Ramos J.L."/>
            <person name="Gallego J.R."/>
            <person name="Llorente I."/>
            <person name="Martins Dos Santos V.A."/>
            <person name="Jensen O.N."/>
            <person name="Pelaez A.I."/>
            <person name="Sanchez J."/>
            <person name="Ferrer M."/>
        </authorList>
    </citation>
    <scope>NUCLEOTIDE SEQUENCE</scope>
</reference>
<evidence type="ECO:0000313" key="2">
    <source>
        <dbReference type="EMBL" id="EQD53559.1"/>
    </source>
</evidence>
<comment type="caution">
    <text evidence="2">The sequence shown here is derived from an EMBL/GenBank/DDBJ whole genome shotgun (WGS) entry which is preliminary data.</text>
</comment>
<dbReference type="NCBIfam" id="NF033540">
    <property type="entry name" value="transpos_IS701"/>
    <property type="match status" value="1"/>
</dbReference>
<reference evidence="2" key="1">
    <citation type="submission" date="2013-08" db="EMBL/GenBank/DDBJ databases">
        <authorList>
            <person name="Mendez C."/>
            <person name="Richter M."/>
            <person name="Ferrer M."/>
            <person name="Sanchez J."/>
        </authorList>
    </citation>
    <scope>NUCLEOTIDE SEQUENCE</scope>
</reference>
<accession>T1BJX7</accession>
<dbReference type="InterPro" id="IPR012337">
    <property type="entry name" value="RNaseH-like_sf"/>
</dbReference>
<protein>
    <submittedName>
        <fullName evidence="2">ISXo8 transposase</fullName>
    </submittedName>
</protein>